<dbReference type="Proteomes" id="UP000235005">
    <property type="component" value="Unassembled WGS sequence"/>
</dbReference>
<name>A0A2N5X6C3_9GAMM</name>
<dbReference type="CDD" id="cd07023">
    <property type="entry name" value="S49_Sppa_N_C"/>
    <property type="match status" value="1"/>
</dbReference>
<comment type="subcellular location">
    <subcellularLocation>
        <location evidence="1">Membrane</location>
    </subcellularLocation>
</comment>
<organism evidence="10 11">
    <name type="scientific">Pseudohalioglobus lutimaris</name>
    <dbReference type="NCBI Taxonomy" id="1737061"/>
    <lineage>
        <taxon>Bacteria</taxon>
        <taxon>Pseudomonadati</taxon>
        <taxon>Pseudomonadota</taxon>
        <taxon>Gammaproteobacteria</taxon>
        <taxon>Cellvibrionales</taxon>
        <taxon>Halieaceae</taxon>
        <taxon>Pseudohalioglobus</taxon>
    </lineage>
</organism>
<comment type="similarity">
    <text evidence="2">Belongs to the peptidase S49 family.</text>
</comment>
<dbReference type="GO" id="GO:0008236">
    <property type="term" value="F:serine-type peptidase activity"/>
    <property type="evidence" value="ECO:0007669"/>
    <property type="project" value="UniProtKB-KW"/>
</dbReference>
<proteinExistence type="inferred from homology"/>
<keyword evidence="11" id="KW-1185">Reference proteome</keyword>
<keyword evidence="3" id="KW-0645">Protease</keyword>
<evidence type="ECO:0000256" key="5">
    <source>
        <dbReference type="ARBA" id="ARBA00022825"/>
    </source>
</evidence>
<dbReference type="InterPro" id="IPR047272">
    <property type="entry name" value="S49_SppA_C"/>
</dbReference>
<evidence type="ECO:0000313" key="10">
    <source>
        <dbReference type="EMBL" id="PLW70032.1"/>
    </source>
</evidence>
<dbReference type="PIRSF" id="PIRSF001217">
    <property type="entry name" value="Protease_4_SppA"/>
    <property type="match status" value="1"/>
</dbReference>
<dbReference type="Gene3D" id="6.20.330.10">
    <property type="match status" value="1"/>
</dbReference>
<feature type="domain" description="Peptidase S49" evidence="9">
    <location>
        <begin position="390"/>
        <end position="539"/>
    </location>
</feature>
<reference evidence="10 11" key="1">
    <citation type="submission" date="2018-01" db="EMBL/GenBank/DDBJ databases">
        <title>The draft genome sequence of Halioglobus lutimaris HF004.</title>
        <authorList>
            <person name="Du Z.-J."/>
            <person name="Shi M.-J."/>
        </authorList>
    </citation>
    <scope>NUCLEOTIDE SEQUENCE [LARGE SCALE GENOMIC DNA]</scope>
    <source>
        <strain evidence="10 11">HF004</strain>
    </source>
</reference>
<comment type="caution">
    <text evidence="10">The sequence shown here is derived from an EMBL/GenBank/DDBJ whole genome shotgun (WGS) entry which is preliminary data.</text>
</comment>
<dbReference type="Pfam" id="PF01343">
    <property type="entry name" value="Peptidase_S49"/>
    <property type="match status" value="2"/>
</dbReference>
<dbReference type="OrthoDB" id="9764363at2"/>
<dbReference type="CDD" id="cd07018">
    <property type="entry name" value="S49_SppA_67K_type"/>
    <property type="match status" value="1"/>
</dbReference>
<keyword evidence="4" id="KW-0378">Hydrolase</keyword>
<keyword evidence="5" id="KW-0720">Serine protease</keyword>
<feature type="transmembrane region" description="Helical" evidence="8">
    <location>
        <begin position="21"/>
        <end position="41"/>
    </location>
</feature>
<dbReference type="SUPFAM" id="SSF52096">
    <property type="entry name" value="ClpP/crotonase"/>
    <property type="match status" value="2"/>
</dbReference>
<keyword evidence="8" id="KW-1133">Transmembrane helix</keyword>
<dbReference type="InterPro" id="IPR029045">
    <property type="entry name" value="ClpP/crotonase-like_dom_sf"/>
</dbReference>
<feature type="domain" description="Peptidase S49" evidence="9">
    <location>
        <begin position="133"/>
        <end position="291"/>
    </location>
</feature>
<dbReference type="EMBL" id="PKUS01000003">
    <property type="protein sequence ID" value="PLW70032.1"/>
    <property type="molecule type" value="Genomic_DNA"/>
</dbReference>
<evidence type="ECO:0000256" key="6">
    <source>
        <dbReference type="ARBA" id="ARBA00023136"/>
    </source>
</evidence>
<keyword evidence="6 8" id="KW-0472">Membrane</keyword>
<dbReference type="PANTHER" id="PTHR33209:SF1">
    <property type="entry name" value="PEPTIDASE S49 DOMAIN-CONTAINING PROTEIN"/>
    <property type="match status" value="1"/>
</dbReference>
<accession>A0A2N5X6C3</accession>
<evidence type="ECO:0000256" key="8">
    <source>
        <dbReference type="SAM" id="Phobius"/>
    </source>
</evidence>
<dbReference type="NCBIfam" id="TIGR00706">
    <property type="entry name" value="SppA_dom"/>
    <property type="match status" value="1"/>
</dbReference>
<feature type="active site" description="Proton donor/acceptor" evidence="7">
    <location>
        <position position="201"/>
    </location>
</feature>
<evidence type="ECO:0000256" key="4">
    <source>
        <dbReference type="ARBA" id="ARBA00022801"/>
    </source>
</evidence>
<evidence type="ECO:0000256" key="7">
    <source>
        <dbReference type="PIRSR" id="PIRSR001217-1"/>
    </source>
</evidence>
<dbReference type="GO" id="GO:0006465">
    <property type="term" value="P:signal peptide processing"/>
    <property type="evidence" value="ECO:0007669"/>
    <property type="project" value="InterPro"/>
</dbReference>
<evidence type="ECO:0000313" key="11">
    <source>
        <dbReference type="Proteomes" id="UP000235005"/>
    </source>
</evidence>
<dbReference type="InterPro" id="IPR004634">
    <property type="entry name" value="Pept_S49_pIV"/>
</dbReference>
<feature type="active site" description="Nucleophile" evidence="7">
    <location>
        <position position="406"/>
    </location>
</feature>
<dbReference type="RefSeq" id="WP_075998635.1">
    <property type="nucleotide sequence ID" value="NZ_PKUS01000003.1"/>
</dbReference>
<dbReference type="Gene3D" id="3.90.226.10">
    <property type="entry name" value="2-enoyl-CoA Hydratase, Chain A, domain 1"/>
    <property type="match status" value="3"/>
</dbReference>
<dbReference type="InterPro" id="IPR002142">
    <property type="entry name" value="Peptidase_S49"/>
</dbReference>
<evidence type="ECO:0000256" key="2">
    <source>
        <dbReference type="ARBA" id="ARBA00008683"/>
    </source>
</evidence>
<evidence type="ECO:0000259" key="9">
    <source>
        <dbReference type="Pfam" id="PF01343"/>
    </source>
</evidence>
<evidence type="ECO:0000256" key="3">
    <source>
        <dbReference type="ARBA" id="ARBA00022670"/>
    </source>
</evidence>
<dbReference type="NCBIfam" id="TIGR00705">
    <property type="entry name" value="SppA_67K"/>
    <property type="match status" value="1"/>
</dbReference>
<protein>
    <submittedName>
        <fullName evidence="10">Signal peptide peptidase SppA</fullName>
    </submittedName>
</protein>
<dbReference type="GO" id="GO:0016020">
    <property type="term" value="C:membrane"/>
    <property type="evidence" value="ECO:0007669"/>
    <property type="project" value="UniProtKB-SubCell"/>
</dbReference>
<dbReference type="InterPro" id="IPR047217">
    <property type="entry name" value="S49_SppA_67K_type_N"/>
</dbReference>
<keyword evidence="8" id="KW-0812">Transmembrane</keyword>
<dbReference type="AlphaFoldDB" id="A0A2N5X6C3"/>
<sequence>MSNASFLRRVFGGIWRTITHIRNALANIVFLLFLVVVYFVYFGGGPEPLPEQAALVLNPMGSIVDQKAPVDPLQALLTEPSPADYEVRLRDVIEAIEIARDDESINALVMELEYLVHAGISRTQEIVAALESFRETGKPIVAVGDFYTQDQYLLASYADEVIGHPMGGVAIEGYGMYPQYFAEALEKLSVTMHVFRAGQYKSAVEPFLRNDMSPEEKVAAKQWLDDLWGRYTATVEANRELAEGAVDAYVNGFAQRMVDGDGDSARDALEAGLIDQLLTRAQADDYLAELVGERDEEGLYQSVPFEQYLHRKRGLELIDSSSPRIAVITAQGNILPGDQPPGTVGSDSLARQIRAATANDGVKAIVLRVTSPGGSMFASEVIREHVLLARAAGKPVVVSMGSMAASGGYYIAAAADEIWATPTTITGSIGVFAAFPTVENLLQRAGVHTDGVGTTSLAGSLRLDRGLNPQLSQALAAGVENSYRKFLDIVADGRDMTLEEVRHAAQGRVWSASDALSLGLVDFLGNLDDAIGAAAARADLVNYEIEYIEEPLSPGALFFQQLTERMGGLGVLSRGDSVAALMAMYQPVIAAVAVIENLQDPRHIYGLCLTCSSTH</sequence>
<dbReference type="InterPro" id="IPR004635">
    <property type="entry name" value="Pept_S49_SppA"/>
</dbReference>
<evidence type="ECO:0000256" key="1">
    <source>
        <dbReference type="ARBA" id="ARBA00004370"/>
    </source>
</evidence>
<dbReference type="PANTHER" id="PTHR33209">
    <property type="entry name" value="PROTEASE 4"/>
    <property type="match status" value="1"/>
</dbReference>
<gene>
    <name evidence="10" type="primary">sppA</name>
    <name evidence="10" type="ORF">C0039_05815</name>
</gene>